<keyword evidence="4 5" id="KW-0720">Serine protease</keyword>
<dbReference type="InterPro" id="IPR023827">
    <property type="entry name" value="Peptidase_S8_Asp-AS"/>
</dbReference>
<dbReference type="PROSITE" id="PS51892">
    <property type="entry name" value="SUBTILASE"/>
    <property type="match status" value="1"/>
</dbReference>
<dbReference type="RefSeq" id="WP_253760909.1">
    <property type="nucleotide sequence ID" value="NZ_JAMZDZ010000001.1"/>
</dbReference>
<proteinExistence type="inferred from homology"/>
<feature type="chain" id="PRO_5046831235" evidence="7">
    <location>
        <begin position="29"/>
        <end position="1098"/>
    </location>
</feature>
<dbReference type="PANTHER" id="PTHR43806:SF65">
    <property type="entry name" value="SERINE PROTEASE APRX"/>
    <property type="match status" value="1"/>
</dbReference>
<comment type="similarity">
    <text evidence="1 5 6">Belongs to the peptidase S8 family.</text>
</comment>
<dbReference type="Gene3D" id="3.40.50.200">
    <property type="entry name" value="Peptidase S8/S53 domain"/>
    <property type="match status" value="1"/>
</dbReference>
<name>A0ABV8LTX2_9ACTN</name>
<keyword evidence="10" id="KW-1185">Reference proteome</keyword>
<protein>
    <submittedName>
        <fullName evidence="9">S8 family serine peptidase</fullName>
    </submittedName>
</protein>
<evidence type="ECO:0000256" key="4">
    <source>
        <dbReference type="ARBA" id="ARBA00022825"/>
    </source>
</evidence>
<dbReference type="PROSITE" id="PS00137">
    <property type="entry name" value="SUBTILASE_HIS"/>
    <property type="match status" value="1"/>
</dbReference>
<dbReference type="SUPFAM" id="SSF52743">
    <property type="entry name" value="Subtilisin-like"/>
    <property type="match status" value="1"/>
</dbReference>
<evidence type="ECO:0000313" key="9">
    <source>
        <dbReference type="EMBL" id="MFC4133289.1"/>
    </source>
</evidence>
<feature type="active site" description="Charge relay system" evidence="5">
    <location>
        <position position="227"/>
    </location>
</feature>
<dbReference type="PANTHER" id="PTHR43806">
    <property type="entry name" value="PEPTIDASE S8"/>
    <property type="match status" value="1"/>
</dbReference>
<dbReference type="InterPro" id="IPR013783">
    <property type="entry name" value="Ig-like_fold"/>
</dbReference>
<organism evidence="9 10">
    <name type="scientific">Hamadaea flava</name>
    <dbReference type="NCBI Taxonomy" id="1742688"/>
    <lineage>
        <taxon>Bacteria</taxon>
        <taxon>Bacillati</taxon>
        <taxon>Actinomycetota</taxon>
        <taxon>Actinomycetes</taxon>
        <taxon>Micromonosporales</taxon>
        <taxon>Micromonosporaceae</taxon>
        <taxon>Hamadaea</taxon>
    </lineage>
</organism>
<dbReference type="InterPro" id="IPR023828">
    <property type="entry name" value="Peptidase_S8_Ser-AS"/>
</dbReference>
<dbReference type="InterPro" id="IPR050131">
    <property type="entry name" value="Peptidase_S8_subtilisin-like"/>
</dbReference>
<dbReference type="EMBL" id="JBHSAY010000010">
    <property type="protein sequence ID" value="MFC4133289.1"/>
    <property type="molecule type" value="Genomic_DNA"/>
</dbReference>
<dbReference type="PROSITE" id="PS00136">
    <property type="entry name" value="SUBTILASE_ASP"/>
    <property type="match status" value="1"/>
</dbReference>
<reference evidence="10" key="1">
    <citation type="journal article" date="2019" name="Int. J. Syst. Evol. Microbiol.">
        <title>The Global Catalogue of Microorganisms (GCM) 10K type strain sequencing project: providing services to taxonomists for standard genome sequencing and annotation.</title>
        <authorList>
            <consortium name="The Broad Institute Genomics Platform"/>
            <consortium name="The Broad Institute Genome Sequencing Center for Infectious Disease"/>
            <person name="Wu L."/>
            <person name="Ma J."/>
        </authorList>
    </citation>
    <scope>NUCLEOTIDE SEQUENCE [LARGE SCALE GENOMIC DNA]</scope>
    <source>
        <strain evidence="10">CGMCC 4.7289</strain>
    </source>
</reference>
<dbReference type="Proteomes" id="UP001595816">
    <property type="component" value="Unassembled WGS sequence"/>
</dbReference>
<gene>
    <name evidence="9" type="ORF">ACFOZ4_21990</name>
</gene>
<dbReference type="Gene3D" id="2.60.40.10">
    <property type="entry name" value="Immunoglobulins"/>
    <property type="match status" value="1"/>
</dbReference>
<dbReference type="PRINTS" id="PR00723">
    <property type="entry name" value="SUBTILISIN"/>
</dbReference>
<evidence type="ECO:0000259" key="8">
    <source>
        <dbReference type="Pfam" id="PF00082"/>
    </source>
</evidence>
<evidence type="ECO:0000256" key="6">
    <source>
        <dbReference type="RuleBase" id="RU003355"/>
    </source>
</evidence>
<dbReference type="InterPro" id="IPR036852">
    <property type="entry name" value="Peptidase_S8/S53_dom_sf"/>
</dbReference>
<evidence type="ECO:0000256" key="2">
    <source>
        <dbReference type="ARBA" id="ARBA00022670"/>
    </source>
</evidence>
<accession>A0ABV8LTX2</accession>
<feature type="signal peptide" evidence="7">
    <location>
        <begin position="1"/>
        <end position="28"/>
    </location>
</feature>
<dbReference type="InterPro" id="IPR000209">
    <property type="entry name" value="Peptidase_S8/S53_dom"/>
</dbReference>
<feature type="active site" description="Charge relay system" evidence="5">
    <location>
        <position position="262"/>
    </location>
</feature>
<feature type="domain" description="Peptidase S8/S53" evidence="8">
    <location>
        <begin position="218"/>
        <end position="484"/>
    </location>
</feature>
<comment type="caution">
    <text evidence="9">The sequence shown here is derived from an EMBL/GenBank/DDBJ whole genome shotgun (WGS) entry which is preliminary data.</text>
</comment>
<evidence type="ECO:0000256" key="5">
    <source>
        <dbReference type="PROSITE-ProRule" id="PRU01240"/>
    </source>
</evidence>
<keyword evidence="3 5" id="KW-0378">Hydrolase</keyword>
<evidence type="ECO:0000313" key="10">
    <source>
        <dbReference type="Proteomes" id="UP001595816"/>
    </source>
</evidence>
<feature type="active site" description="Charge relay system" evidence="5">
    <location>
        <position position="437"/>
    </location>
</feature>
<dbReference type="InterPro" id="IPR015500">
    <property type="entry name" value="Peptidase_S8_subtilisin-rel"/>
</dbReference>
<dbReference type="PROSITE" id="PS00138">
    <property type="entry name" value="SUBTILASE_SER"/>
    <property type="match status" value="1"/>
</dbReference>
<keyword evidence="2 5" id="KW-0645">Protease</keyword>
<dbReference type="Pfam" id="PF00082">
    <property type="entry name" value="Peptidase_S8"/>
    <property type="match status" value="1"/>
</dbReference>
<evidence type="ECO:0000256" key="3">
    <source>
        <dbReference type="ARBA" id="ARBA00022801"/>
    </source>
</evidence>
<sequence>MLRIQRGGGRLTAAAFAVLVLGGGTAVAQPGFASTTVSPIEAPSAQDANTRLVTLITGDVVQVSGKNVAVLRGAGRQHVTFKMSRSHDHVTVIPSDAQPLLAAGRLDARLFDVTSLIQYGYDQRRPDLPLIMTGLGTPPADAGLKLGKSLKTIKSRAAKADKKRLGVLWQGLTGHNRRTTAVSLAGAKVWLDGVRKPTLDVSVPLIGAPTAWQSGWTGKGVTVAVLDTGIDVTHPDLAGKVVSSVNFAAEYPGEDDRDHVGHGTHVASTIAGSGAASGGRYKGVAPDAQLLNGKVCVEFGCLDSWILAGMQWAAEQGADVVNLSLGGTDTPEVDPLEQAVNDLTAQYGTLFVIAAGNDGEFGDRTVGSPASADAALAVAATSKTDELAEFSSRGPRVGDAAVKPEISAPGVDIVAACSSVGFLCTPGEPYATLSGTSMATPHTVGSAALLVQEHPQWTPAQVKATLMGSAKPLDGIAAFGQGAGRVDVARAIGQTITAEAPSVSFGLAAWPHGDDTPITKTVTYHNSGTSDVTLQLAVRGTGLAMFSLSATTVTVPAGGTSSATLTADTRADVPDGLYSGQLVGTASGVSVSVPYGLEKEAEAYTLTFDVIERDGTPSTEHYTDLVSQTGIHYGIGSRTTSLRLPAGRYFLLTNIGTYDGPLTSLVDPKLILDRDKTETLDARRARPVTITSAGGAFDDGELMTNVSFLPTEMIGYGFASAGHVSTGYYTGQVSDEPASDVYTNISATLWRNGPAGDNADAPALHFGAWRFDNGFPTGLTQRIGSGGLATEKVVYQRHMPGATAYAYTFAMPAEDFAWASGVPSQLPLHRTIYYDAAGYYQSGLDEVIEGDGRLTYSSTLMGVLRHHQAGRLPTATWNGAPFGPSFADPPGITSFLTRRGDDLRLDPAMFSDAAGHAGYGMSSSATARLYRDGQLIAEQSATSLRVTVPPETAEYRLEVEVTRDARLGTSVKGTWTFRSGHTDPDGPNYGVVRLPVTAVGFTPELDDDNYAAPAPIAMVPIVVSTQPGVNTAPLTRLDVQVSTDDGARWKNVHVVRTAHGWYAFVPQKAGTFVSLKVRGVAADGHIVDETLLRAYQVR</sequence>
<evidence type="ECO:0000256" key="7">
    <source>
        <dbReference type="SAM" id="SignalP"/>
    </source>
</evidence>
<evidence type="ECO:0000256" key="1">
    <source>
        <dbReference type="ARBA" id="ARBA00011073"/>
    </source>
</evidence>
<dbReference type="InterPro" id="IPR022398">
    <property type="entry name" value="Peptidase_S8_His-AS"/>
</dbReference>
<keyword evidence="7" id="KW-0732">Signal</keyword>